<feature type="domain" description="LysM" evidence="1">
    <location>
        <begin position="63"/>
        <end position="111"/>
    </location>
</feature>
<dbReference type="SMART" id="SM00257">
    <property type="entry name" value="LysM"/>
    <property type="match status" value="1"/>
</dbReference>
<dbReference type="PANTHER" id="PTHR34700">
    <property type="entry name" value="POTASSIUM BINDING PROTEIN KBP"/>
    <property type="match status" value="1"/>
</dbReference>
<evidence type="ECO:0000313" key="2">
    <source>
        <dbReference type="EMBL" id="RDL15051.1"/>
    </source>
</evidence>
<sequence>MQATVVKRSLCILLKRATGALTIHASAHDKGIHCMRKTLLALLLLASAGAAQGQVQLRDGFPQQYTVVSGDTLWDISGKYLREPWQWPQLWRANPQIENPNLIYPGDTLTLSYVNGQPRLTLNRGESRGTIKLSPRIRTSPVAEAIPSIPLKSINSFLLSNRIVDKAEDFDKAPYIVAGDAERVLSGTGDRIFARGHFDPDQPVYGIFRQGKIYTDPQTKEFLGINADDIGGGEIVATEGDVATLALQRTTQEVRLGDRLFSGEERSINSTFMPSAPTSNINGVIIDVPRGVNQIGAMDVVTLNKGKRDGLAEGNVLVVMKTGETVRDRITGQPLKIPDERAGLLMVFRTYDKLSYGLVLNASRSLAVLDKVRNP</sequence>
<evidence type="ECO:0000313" key="3">
    <source>
        <dbReference type="Proteomes" id="UP000255365"/>
    </source>
</evidence>
<dbReference type="CDD" id="cd00118">
    <property type="entry name" value="LysM"/>
    <property type="match status" value="1"/>
</dbReference>
<dbReference type="PANTHER" id="PTHR34700:SF4">
    <property type="entry name" value="PHAGE-LIKE ELEMENT PBSX PROTEIN XKDP"/>
    <property type="match status" value="1"/>
</dbReference>
<dbReference type="PROSITE" id="PS51782">
    <property type="entry name" value="LYSM"/>
    <property type="match status" value="1"/>
</dbReference>
<gene>
    <name evidence="2" type="ORF">DEU51_117103</name>
</gene>
<comment type="caution">
    <text evidence="2">The sequence shown here is derived from an EMBL/GenBank/DDBJ whole genome shotgun (WGS) entry which is preliminary data.</text>
</comment>
<organism evidence="2 3">
    <name type="scientific">Pseudomonas jessenii</name>
    <dbReference type="NCBI Taxonomy" id="77298"/>
    <lineage>
        <taxon>Bacteria</taxon>
        <taxon>Pseudomonadati</taxon>
        <taxon>Pseudomonadota</taxon>
        <taxon>Gammaproteobacteria</taxon>
        <taxon>Pseudomonadales</taxon>
        <taxon>Pseudomonadaceae</taxon>
        <taxon>Pseudomonas</taxon>
    </lineage>
</organism>
<name>A0A370S5Y1_PSEJE</name>
<dbReference type="Proteomes" id="UP000255365">
    <property type="component" value="Unassembled WGS sequence"/>
</dbReference>
<dbReference type="InterPro" id="IPR036779">
    <property type="entry name" value="LysM_dom_sf"/>
</dbReference>
<proteinExistence type="predicted"/>
<evidence type="ECO:0000259" key="1">
    <source>
        <dbReference type="PROSITE" id="PS51782"/>
    </source>
</evidence>
<dbReference type="SUPFAM" id="SSF54106">
    <property type="entry name" value="LysM domain"/>
    <property type="match status" value="1"/>
</dbReference>
<dbReference type="InterPro" id="IPR018392">
    <property type="entry name" value="LysM"/>
</dbReference>
<protein>
    <submittedName>
        <fullName evidence="2">LysM domain-containing protein</fullName>
    </submittedName>
</protein>
<accession>A0A370S5Y1</accession>
<dbReference type="EMBL" id="QRAV01000017">
    <property type="protein sequence ID" value="RDL15051.1"/>
    <property type="molecule type" value="Genomic_DNA"/>
</dbReference>
<dbReference type="Pfam" id="PF01476">
    <property type="entry name" value="LysM"/>
    <property type="match status" value="1"/>
</dbReference>
<dbReference type="InterPro" id="IPR052196">
    <property type="entry name" value="Bact_Kbp"/>
</dbReference>
<reference evidence="2 3" key="1">
    <citation type="submission" date="2018-07" db="EMBL/GenBank/DDBJ databases">
        <title>Genome sequencing of rice bacterial endophytes.</title>
        <authorList>
            <person name="Venturi V."/>
        </authorList>
    </citation>
    <scope>NUCLEOTIDE SEQUENCE [LARGE SCALE GENOMIC DNA]</scope>
    <source>
        <strain evidence="2 3">E2333</strain>
    </source>
</reference>
<dbReference type="AlphaFoldDB" id="A0A370S5Y1"/>
<dbReference type="Gene3D" id="3.10.350.10">
    <property type="entry name" value="LysM domain"/>
    <property type="match status" value="1"/>
</dbReference>